<organism evidence="1 2">
    <name type="scientific">Paraburkholderia strydomiana</name>
    <dbReference type="NCBI Taxonomy" id="1245417"/>
    <lineage>
        <taxon>Bacteria</taxon>
        <taxon>Pseudomonadati</taxon>
        <taxon>Pseudomonadota</taxon>
        <taxon>Betaproteobacteria</taxon>
        <taxon>Burkholderiales</taxon>
        <taxon>Burkholderiaceae</taxon>
        <taxon>Paraburkholderia</taxon>
    </lineage>
</organism>
<dbReference type="EMBL" id="JAQQCL010000006">
    <property type="protein sequence ID" value="MFM0716839.1"/>
    <property type="molecule type" value="Genomic_DNA"/>
</dbReference>
<dbReference type="Pfam" id="PF03567">
    <property type="entry name" value="Sulfotransfer_2"/>
    <property type="match status" value="1"/>
</dbReference>
<dbReference type="RefSeq" id="WP_408144422.1">
    <property type="nucleotide sequence ID" value="NZ_JAQQCL010000006.1"/>
</dbReference>
<sequence>MTVDTATISAFYERYLGRGPDAAGLAHFAQFDSVLDVERAIAHSDEAVRNDRLSRIPTMPVAWKICILEEAKLIFVPIAKNAHTSILTALLRMHGIDWRDLPVPDALDAQYGTDDDKIHSVLVGHNTGLLLKDRSPAFVEDVLQDPSYLRVTVFRDPLQRVVSACNHFFVQELDNPMAQRHSRQVVGAFAPARPEQYEQNPGEFWLRRLMKYLMANRSPVDAHWMPQTDYIKSLRIDHVLPIERLDLLERIVEARSGQRLDIRALNVRGDQPAGVSRGKPASARPPLADDVRTAVEEFYWLDRHFYEAAKANVGAIERQFQR</sequence>
<gene>
    <name evidence="1" type="ORF">PQQ73_10915</name>
</gene>
<reference evidence="1 2" key="1">
    <citation type="journal article" date="2024" name="Chem. Sci.">
        <title>Discovery of megapolipeptins by genome mining of a Burkholderiales bacteria collection.</title>
        <authorList>
            <person name="Paulo B.S."/>
            <person name="Recchia M.J.J."/>
            <person name="Lee S."/>
            <person name="Fergusson C.H."/>
            <person name="Romanowski S.B."/>
            <person name="Hernandez A."/>
            <person name="Krull N."/>
            <person name="Liu D.Y."/>
            <person name="Cavanagh H."/>
            <person name="Bos A."/>
            <person name="Gray C.A."/>
            <person name="Murphy B.T."/>
            <person name="Linington R.G."/>
            <person name="Eustaquio A.S."/>
        </authorList>
    </citation>
    <scope>NUCLEOTIDE SEQUENCE [LARGE SCALE GENOMIC DNA]</scope>
    <source>
        <strain evidence="1 2">RL17-350-BIC-E</strain>
    </source>
</reference>
<keyword evidence="2" id="KW-1185">Reference proteome</keyword>
<dbReference type="InterPro" id="IPR005331">
    <property type="entry name" value="Sulfotransferase"/>
</dbReference>
<accession>A0ABW9EBC3</accession>
<dbReference type="Proteomes" id="UP001629392">
    <property type="component" value="Unassembled WGS sequence"/>
</dbReference>
<proteinExistence type="predicted"/>
<evidence type="ECO:0000313" key="1">
    <source>
        <dbReference type="EMBL" id="MFM0716839.1"/>
    </source>
</evidence>
<evidence type="ECO:0000313" key="2">
    <source>
        <dbReference type="Proteomes" id="UP001629392"/>
    </source>
</evidence>
<protein>
    <submittedName>
        <fullName evidence="1">Sulfotransferase family 2 domain-containing protein</fullName>
    </submittedName>
</protein>
<comment type="caution">
    <text evidence="1">The sequence shown here is derived from an EMBL/GenBank/DDBJ whole genome shotgun (WGS) entry which is preliminary data.</text>
</comment>
<name>A0ABW9EBC3_9BURK</name>